<dbReference type="InterPro" id="IPR000398">
    <property type="entry name" value="Thymidylate_synthase"/>
</dbReference>
<dbReference type="EC" id="2.1.1.45" evidence="2 7"/>
<dbReference type="GO" id="GO:0004799">
    <property type="term" value="F:thymidylate synthase activity"/>
    <property type="evidence" value="ECO:0007669"/>
    <property type="project" value="UniProtKB-UniRule"/>
</dbReference>
<dbReference type="PANTHER" id="PTHR11548">
    <property type="entry name" value="THYMIDYLATE SYNTHASE 1"/>
    <property type="match status" value="1"/>
</dbReference>
<dbReference type="Pfam" id="PF00303">
    <property type="entry name" value="Thymidylat_synt"/>
    <property type="match status" value="1"/>
</dbReference>
<accession>A0A8J7PDT8</accession>
<dbReference type="Proteomes" id="UP000664277">
    <property type="component" value="Unassembled WGS sequence"/>
</dbReference>
<dbReference type="FunFam" id="3.30.572.10:FF:000007">
    <property type="entry name" value="thymidylate synthase isoform X2"/>
    <property type="match status" value="1"/>
</dbReference>
<reference evidence="10" key="1">
    <citation type="submission" date="2021-02" db="EMBL/GenBank/DDBJ databases">
        <title>Genome-Resolved Metagenomics of a Microbial Community Performing Photosynthetic Biological Nutrient Removal.</title>
        <authorList>
            <person name="Mcdaniel E.A."/>
        </authorList>
    </citation>
    <scope>NUCLEOTIDE SEQUENCE</scope>
    <source>
        <strain evidence="10">UWPOB_OBS1</strain>
    </source>
</reference>
<comment type="subunit">
    <text evidence="7">Homodimer.</text>
</comment>
<dbReference type="GO" id="GO:0006235">
    <property type="term" value="P:dTTP biosynthetic process"/>
    <property type="evidence" value="ECO:0007669"/>
    <property type="project" value="UniProtKB-UniRule"/>
</dbReference>
<dbReference type="UniPathway" id="UPA00575"/>
<dbReference type="GO" id="GO:0005829">
    <property type="term" value="C:cytosol"/>
    <property type="evidence" value="ECO:0007669"/>
    <property type="project" value="TreeGrafter"/>
</dbReference>
<dbReference type="SUPFAM" id="SSF55831">
    <property type="entry name" value="Thymidylate synthase/dCMP hydroxymethylase"/>
    <property type="match status" value="1"/>
</dbReference>
<feature type="binding site" description="in other chain" evidence="7">
    <location>
        <position position="185"/>
    </location>
    <ligand>
        <name>dUMP</name>
        <dbReference type="ChEBI" id="CHEBI:246422"/>
        <note>ligand shared between dimeric partners</note>
    </ligand>
</feature>
<feature type="domain" description="Thymidylate synthase/dCMP hydroxymethylase" evidence="9">
    <location>
        <begin position="2"/>
        <end position="270"/>
    </location>
</feature>
<evidence type="ECO:0000256" key="1">
    <source>
        <dbReference type="ARBA" id="ARBA00004992"/>
    </source>
</evidence>
<comment type="function">
    <text evidence="7">Catalyzes the reductive methylation of 2'-deoxyuridine-5'-monophosphate (dUMP) to 2'-deoxythymidine-5'-monophosphate (dTMP) while utilizing 5,10-methylenetetrahydrofolate (mTHF) as the methyl donor and reductant in the reaction, yielding dihydrofolate (DHF) as a by-product. This enzymatic reaction provides an intracellular de novo source of dTMP, an essential precursor for DNA biosynthesis.</text>
</comment>
<evidence type="ECO:0000256" key="4">
    <source>
        <dbReference type="ARBA" id="ARBA00022603"/>
    </source>
</evidence>
<dbReference type="HAMAP" id="MF_00008">
    <property type="entry name" value="Thymidy_synth_bact"/>
    <property type="match status" value="1"/>
</dbReference>
<dbReference type="NCBIfam" id="NF002497">
    <property type="entry name" value="PRK01827.1-3"/>
    <property type="match status" value="1"/>
</dbReference>
<dbReference type="InterPro" id="IPR023451">
    <property type="entry name" value="Thymidate_synth/dCMP_Mease_dom"/>
</dbReference>
<evidence type="ECO:0000313" key="11">
    <source>
        <dbReference type="Proteomes" id="UP000664277"/>
    </source>
</evidence>
<evidence type="ECO:0000256" key="3">
    <source>
        <dbReference type="ARBA" id="ARBA00022490"/>
    </source>
</evidence>
<dbReference type="InterPro" id="IPR036926">
    <property type="entry name" value="Thymidate_synth/dCMP_Mease_sf"/>
</dbReference>
<evidence type="ECO:0000256" key="2">
    <source>
        <dbReference type="ARBA" id="ARBA00011947"/>
    </source>
</evidence>
<sequence>MKQYHDLVKLVLENGERKTDRTGTGTISMFGLQTKYDLREGFPLLTTKKVNFPAVVWELLWFLRGSTNINDDLTEHTSIWDAWAREGGELGPIYGYQWRSWPVYRETENGLYRKEHIDQISNVIHEIKTNPDSRRLIVTAWNVSDIDKMALPPCHMMFQFYVVNGRLDIQLYQRSADIAVGVPFNIASYALLNIMIAQECGLTPGIMTHTFGDAHIYLDHLDGLKKQMERTPGPLPRVEVAPKPVLEIKFDDIKLYDYVHQGFIKFPVAV</sequence>
<dbReference type="InterPro" id="IPR020940">
    <property type="entry name" value="Thymidylate_synthase_AS"/>
</dbReference>
<feature type="active site" evidence="8">
    <location>
        <position position="154"/>
    </location>
</feature>
<keyword evidence="3 7" id="KW-0963">Cytoplasm</keyword>
<keyword evidence="4 7" id="KW-0489">Methyltransferase</keyword>
<dbReference type="NCBIfam" id="TIGR03284">
    <property type="entry name" value="thym_sym"/>
    <property type="match status" value="2"/>
</dbReference>
<feature type="binding site" description="in other chain" evidence="7">
    <location>
        <begin position="174"/>
        <end position="177"/>
    </location>
    <ligand>
        <name>dUMP</name>
        <dbReference type="ChEBI" id="CHEBI:246422"/>
        <note>ligand shared between dimeric partners</note>
    </ligand>
</feature>
<feature type="binding site" evidence="7">
    <location>
        <position position="51"/>
    </location>
    <ligand>
        <name>(6R)-5,10-methylene-5,6,7,8-tetrahydrofolate</name>
        <dbReference type="ChEBI" id="CHEBI:15636"/>
    </ligand>
</feature>
<keyword evidence="6 7" id="KW-0545">Nucleotide biosynthesis</keyword>
<comment type="catalytic activity">
    <reaction evidence="7">
        <text>dUMP + (6R)-5,10-methylene-5,6,7,8-tetrahydrofolate = 7,8-dihydrofolate + dTMP</text>
        <dbReference type="Rhea" id="RHEA:12104"/>
        <dbReference type="ChEBI" id="CHEBI:15636"/>
        <dbReference type="ChEBI" id="CHEBI:57451"/>
        <dbReference type="ChEBI" id="CHEBI:63528"/>
        <dbReference type="ChEBI" id="CHEBI:246422"/>
        <dbReference type="EC" id="2.1.1.45"/>
    </reaction>
</comment>
<evidence type="ECO:0000259" key="9">
    <source>
        <dbReference type="Pfam" id="PF00303"/>
    </source>
</evidence>
<dbReference type="AlphaFoldDB" id="A0A8J7PDT8"/>
<dbReference type="EMBL" id="JAFLCK010000006">
    <property type="protein sequence ID" value="MBN8659873.1"/>
    <property type="molecule type" value="Genomic_DNA"/>
</dbReference>
<keyword evidence="5 7" id="KW-0808">Transferase</keyword>
<evidence type="ECO:0000256" key="5">
    <source>
        <dbReference type="ARBA" id="ARBA00022679"/>
    </source>
</evidence>
<proteinExistence type="inferred from homology"/>
<evidence type="ECO:0000256" key="8">
    <source>
        <dbReference type="PROSITE-ProRule" id="PRU10016"/>
    </source>
</evidence>
<evidence type="ECO:0000313" key="10">
    <source>
        <dbReference type="EMBL" id="MBN8659873.1"/>
    </source>
</evidence>
<name>A0A8J7PDT8_9BACT</name>
<comment type="caution">
    <text evidence="10">The sequence shown here is derived from an EMBL/GenBank/DDBJ whole genome shotgun (WGS) entry which is preliminary data.</text>
</comment>
<dbReference type="GO" id="GO:0006575">
    <property type="term" value="P:modified amino acid metabolic process"/>
    <property type="evidence" value="ECO:0007669"/>
    <property type="project" value="UniProtKB-ARBA"/>
</dbReference>
<dbReference type="GO" id="GO:0006231">
    <property type="term" value="P:dTMP biosynthetic process"/>
    <property type="evidence" value="ECO:0007669"/>
    <property type="project" value="UniProtKB-UniRule"/>
</dbReference>
<feature type="binding site" description="in other chain" evidence="7">
    <location>
        <position position="21"/>
    </location>
    <ligand>
        <name>dUMP</name>
        <dbReference type="ChEBI" id="CHEBI:246422"/>
        <note>ligand shared between dimeric partners</note>
    </ligand>
</feature>
<protein>
    <recommendedName>
        <fullName evidence="2 7">Thymidylate synthase</fullName>
        <shortName evidence="7">TS</shortName>
        <shortName evidence="7">TSase</shortName>
        <ecNumber evidence="2 7">2.1.1.45</ecNumber>
    </recommendedName>
</protein>
<dbReference type="InterPro" id="IPR045097">
    <property type="entry name" value="Thymidate_synth/dCMP_Mease"/>
</dbReference>
<organism evidence="10 11">
    <name type="scientific">Candidatus Obscuribacter phosphatis</name>
    <dbReference type="NCBI Taxonomy" id="1906157"/>
    <lineage>
        <taxon>Bacteria</taxon>
        <taxon>Bacillati</taxon>
        <taxon>Candidatus Melainabacteria</taxon>
        <taxon>Candidatus Obscuribacterales</taxon>
        <taxon>Candidatus Obscuribacteraceae</taxon>
        <taxon>Candidatus Obscuribacter</taxon>
    </lineage>
</organism>
<feature type="binding site" evidence="7">
    <location>
        <begin position="134"/>
        <end position="135"/>
    </location>
    <ligand>
        <name>dUMP</name>
        <dbReference type="ChEBI" id="CHEBI:246422"/>
        <note>ligand shared between dimeric partners</note>
    </ligand>
</feature>
<evidence type="ECO:0000256" key="7">
    <source>
        <dbReference type="HAMAP-Rule" id="MF_00008"/>
    </source>
</evidence>
<dbReference type="PRINTS" id="PR00108">
    <property type="entry name" value="THYMDSNTHASE"/>
</dbReference>
<dbReference type="GO" id="GO:0032259">
    <property type="term" value="P:methylation"/>
    <property type="evidence" value="ECO:0007669"/>
    <property type="project" value="UniProtKB-KW"/>
</dbReference>
<feature type="binding site" evidence="7">
    <location>
        <position position="177"/>
    </location>
    <ligand>
        <name>(6R)-5,10-methylene-5,6,7,8-tetrahydrofolate</name>
        <dbReference type="ChEBI" id="CHEBI:15636"/>
    </ligand>
</feature>
<dbReference type="CDD" id="cd00351">
    <property type="entry name" value="TS_Pyrimidine_HMase"/>
    <property type="match status" value="1"/>
</dbReference>
<evidence type="ECO:0000256" key="6">
    <source>
        <dbReference type="ARBA" id="ARBA00022727"/>
    </source>
</evidence>
<comment type="similarity">
    <text evidence="7">Belongs to the thymidylate synthase family. Bacterial-type ThyA subfamily.</text>
</comment>
<gene>
    <name evidence="7" type="primary">thyA</name>
    <name evidence="10" type="ORF">J0M35_05885</name>
</gene>
<comment type="subcellular location">
    <subcellularLocation>
        <location evidence="7">Cytoplasm</location>
    </subcellularLocation>
</comment>
<dbReference type="PROSITE" id="PS00091">
    <property type="entry name" value="THYMIDYLATE_SYNTHASE"/>
    <property type="match status" value="1"/>
</dbReference>
<feature type="binding site" evidence="7">
    <location>
        <position position="269"/>
    </location>
    <ligand>
        <name>(6R)-5,10-methylene-5,6,7,8-tetrahydrofolate</name>
        <dbReference type="ChEBI" id="CHEBI:15636"/>
    </ligand>
</feature>
<dbReference type="PANTHER" id="PTHR11548:SF9">
    <property type="entry name" value="THYMIDYLATE SYNTHASE"/>
    <property type="match status" value="1"/>
</dbReference>
<dbReference type="Gene3D" id="3.30.572.10">
    <property type="entry name" value="Thymidylate synthase/dCMP hydroxymethylase domain"/>
    <property type="match status" value="1"/>
</dbReference>
<feature type="binding site" description="in other chain" evidence="7">
    <location>
        <begin position="215"/>
        <end position="217"/>
    </location>
    <ligand>
        <name>dUMP</name>
        <dbReference type="ChEBI" id="CHEBI:246422"/>
        <note>ligand shared between dimeric partners</note>
    </ligand>
</feature>
<feature type="active site" description="Nucleophile" evidence="7">
    <location>
        <position position="154"/>
    </location>
</feature>
<comment type="pathway">
    <text evidence="1 7">Pyrimidine metabolism; dTTP biosynthesis.</text>
</comment>